<dbReference type="EMBL" id="BMWX01000001">
    <property type="protein sequence ID" value="GGZ15765.1"/>
    <property type="molecule type" value="Genomic_DNA"/>
</dbReference>
<evidence type="ECO:0000256" key="1">
    <source>
        <dbReference type="ARBA" id="ARBA00022723"/>
    </source>
</evidence>
<evidence type="ECO:0000256" key="2">
    <source>
        <dbReference type="ARBA" id="ARBA00023180"/>
    </source>
</evidence>
<dbReference type="PANTHER" id="PTHR42970:SF1">
    <property type="entry name" value="PECTATE LYASE C-RELATED"/>
    <property type="match status" value="1"/>
</dbReference>
<dbReference type="AlphaFoldDB" id="A0A918UK65"/>
<accession>A0A918UK65</accession>
<keyword evidence="4" id="KW-1185">Reference proteome</keyword>
<proteinExistence type="predicted"/>
<organism evidence="3 4">
    <name type="scientific">Echinicola pacifica</name>
    <dbReference type="NCBI Taxonomy" id="346377"/>
    <lineage>
        <taxon>Bacteria</taxon>
        <taxon>Pseudomonadati</taxon>
        <taxon>Bacteroidota</taxon>
        <taxon>Cytophagia</taxon>
        <taxon>Cytophagales</taxon>
        <taxon>Cyclobacteriaceae</taxon>
        <taxon>Echinicola</taxon>
    </lineage>
</organism>
<dbReference type="InterPro" id="IPR011050">
    <property type="entry name" value="Pectin_lyase_fold/virulence"/>
</dbReference>
<keyword evidence="1" id="KW-0479">Metal-binding</keyword>
<dbReference type="PANTHER" id="PTHR42970">
    <property type="entry name" value="PECTATE LYASE C-RELATED"/>
    <property type="match status" value="1"/>
</dbReference>
<dbReference type="Proteomes" id="UP000619457">
    <property type="component" value="Unassembled WGS sequence"/>
</dbReference>
<dbReference type="GO" id="GO:0016829">
    <property type="term" value="F:lyase activity"/>
    <property type="evidence" value="ECO:0007669"/>
    <property type="project" value="UniProtKB-KW"/>
</dbReference>
<comment type="caution">
    <text evidence="3">The sequence shown here is derived from an EMBL/GenBank/DDBJ whole genome shotgun (WGS) entry which is preliminary data.</text>
</comment>
<evidence type="ECO:0000313" key="4">
    <source>
        <dbReference type="Proteomes" id="UP000619457"/>
    </source>
</evidence>
<keyword evidence="2" id="KW-0325">Glycoprotein</keyword>
<dbReference type="InterPro" id="IPR012334">
    <property type="entry name" value="Pectin_lyas_fold"/>
</dbReference>
<reference evidence="3" key="1">
    <citation type="journal article" date="2014" name="Int. J. Syst. Evol. Microbiol.">
        <title>Complete genome sequence of Corynebacterium casei LMG S-19264T (=DSM 44701T), isolated from a smear-ripened cheese.</title>
        <authorList>
            <consortium name="US DOE Joint Genome Institute (JGI-PGF)"/>
            <person name="Walter F."/>
            <person name="Albersmeier A."/>
            <person name="Kalinowski J."/>
            <person name="Ruckert C."/>
        </authorList>
    </citation>
    <scope>NUCLEOTIDE SEQUENCE</scope>
    <source>
        <strain evidence="3">KCTC 12368</strain>
    </source>
</reference>
<reference evidence="3" key="2">
    <citation type="submission" date="2020-09" db="EMBL/GenBank/DDBJ databases">
        <authorList>
            <person name="Sun Q."/>
            <person name="Kim S."/>
        </authorList>
    </citation>
    <scope>NUCLEOTIDE SEQUENCE</scope>
    <source>
        <strain evidence="3">KCTC 12368</strain>
    </source>
</reference>
<name>A0A918UK65_9BACT</name>
<dbReference type="Gene3D" id="2.160.20.10">
    <property type="entry name" value="Single-stranded right-handed beta-helix, Pectin lyase-like"/>
    <property type="match status" value="1"/>
</dbReference>
<dbReference type="InterPro" id="IPR052063">
    <property type="entry name" value="Polysaccharide_Lyase_1"/>
</dbReference>
<protein>
    <submittedName>
        <fullName evidence="3">Pectate lyase</fullName>
    </submittedName>
</protein>
<gene>
    <name evidence="3" type="ORF">GCM10007049_04950</name>
</gene>
<dbReference type="GO" id="GO:0046872">
    <property type="term" value="F:metal ion binding"/>
    <property type="evidence" value="ECO:0007669"/>
    <property type="project" value="UniProtKB-KW"/>
</dbReference>
<keyword evidence="3" id="KW-0456">Lyase</keyword>
<dbReference type="SUPFAM" id="SSF51126">
    <property type="entry name" value="Pectin lyase-like"/>
    <property type="match status" value="1"/>
</dbReference>
<sequence>MPNEDPQEMKYKTIAKMKIYPLLLLLTIMLPGTGLVRGQAFSSGEDQVLAFPGADGFGKYTSGGRGGKIYKVTNLNDEGPGSLREALRKKEPRIILFAVSGTIELQSSLDINHGDLTIAGQSAPGGGITLKNYPLKVKGDNIIIRYIRSRLGDEKKVQDDAMSCLRNKNIIIDHCSLSWATDECGSFYDNENFSLQWCILSESLNASVHEKGNHGYGGIWGGINASFHHNLIASHSSRLPRFNGARTQSSPMTELVDFRNNIIYNWEQNSSYGGEEARINMVGNYYKAGPATSSNRDRIFEAYAPYGNYYLMDNDVEGFPEVSLENAKGLDGPDHPEEVLAATAFPFVAEFAGESAREAYLKVLANAGANFFRDPVDSRVVEEVLLGHSPGGPKNNGIIDSQNSVGGWPLLPEGNPVKDSDGDGMPDDWELAHGLDPQLPDDSGLGLSLHYTNVEVYLNELVDW</sequence>
<evidence type="ECO:0000313" key="3">
    <source>
        <dbReference type="EMBL" id="GGZ15765.1"/>
    </source>
</evidence>